<gene>
    <name evidence="1" type="ORF">GCM10007916_33320</name>
</gene>
<protein>
    <recommendedName>
        <fullName evidence="3">Proteinase inhibitor</fullName>
    </recommendedName>
</protein>
<reference evidence="2" key="1">
    <citation type="journal article" date="2019" name="Int. J. Syst. Evol. Microbiol.">
        <title>The Global Catalogue of Microorganisms (GCM) 10K type strain sequencing project: providing services to taxonomists for standard genome sequencing and annotation.</title>
        <authorList>
            <consortium name="The Broad Institute Genomics Platform"/>
            <consortium name="The Broad Institute Genome Sequencing Center for Infectious Disease"/>
            <person name="Wu L."/>
            <person name="Ma J."/>
        </authorList>
    </citation>
    <scope>NUCLEOTIDE SEQUENCE [LARGE SCALE GENOMIC DNA]</scope>
    <source>
        <strain evidence="2">NBRC 103166</strain>
    </source>
</reference>
<accession>A0ABQ6E4G3</accession>
<keyword evidence="2" id="KW-1185">Reference proteome</keyword>
<evidence type="ECO:0000313" key="2">
    <source>
        <dbReference type="Proteomes" id="UP001157353"/>
    </source>
</evidence>
<dbReference type="Proteomes" id="UP001157353">
    <property type="component" value="Unassembled WGS sequence"/>
</dbReference>
<name>A0ABQ6E4G3_9GAMM</name>
<comment type="caution">
    <text evidence="1">The sequence shown here is derived from an EMBL/GenBank/DDBJ whole genome shotgun (WGS) entry which is preliminary data.</text>
</comment>
<organism evidence="1 2">
    <name type="scientific">Psychromonas marina</name>
    <dbReference type="NCBI Taxonomy" id="88364"/>
    <lineage>
        <taxon>Bacteria</taxon>
        <taxon>Pseudomonadati</taxon>
        <taxon>Pseudomonadota</taxon>
        <taxon>Gammaproteobacteria</taxon>
        <taxon>Alteromonadales</taxon>
        <taxon>Psychromonadaceae</taxon>
        <taxon>Psychromonas</taxon>
    </lineage>
</organism>
<evidence type="ECO:0008006" key="3">
    <source>
        <dbReference type="Google" id="ProtNLM"/>
    </source>
</evidence>
<evidence type="ECO:0000313" key="1">
    <source>
        <dbReference type="EMBL" id="GLS92262.1"/>
    </source>
</evidence>
<sequence>MPNGKPAGVRCLNLGEDYRCKIFGLPERPALCDGFKANLDVCGTSREEALQLISILEIETSPT</sequence>
<proteinExistence type="predicted"/>
<dbReference type="EMBL" id="BSPQ01000019">
    <property type="protein sequence ID" value="GLS92262.1"/>
    <property type="molecule type" value="Genomic_DNA"/>
</dbReference>